<keyword evidence="2" id="KW-0732">Signal</keyword>
<dbReference type="AlphaFoldDB" id="A0A9N9SVQ3"/>
<dbReference type="EMBL" id="OU898277">
    <property type="protein sequence ID" value="CAG9830399.1"/>
    <property type="molecule type" value="Genomic_DNA"/>
</dbReference>
<feature type="region of interest" description="Disordered" evidence="1">
    <location>
        <begin position="53"/>
        <end position="72"/>
    </location>
</feature>
<feature type="signal peptide" evidence="2">
    <location>
        <begin position="1"/>
        <end position="21"/>
    </location>
</feature>
<feature type="chain" id="PRO_5040183571" evidence="2">
    <location>
        <begin position="22"/>
        <end position="231"/>
    </location>
</feature>
<evidence type="ECO:0000313" key="3">
    <source>
        <dbReference type="EMBL" id="CAG9830399.1"/>
    </source>
</evidence>
<evidence type="ECO:0000313" key="4">
    <source>
        <dbReference type="Proteomes" id="UP001153709"/>
    </source>
</evidence>
<reference evidence="3" key="1">
    <citation type="submission" date="2022-01" db="EMBL/GenBank/DDBJ databases">
        <authorList>
            <person name="King R."/>
        </authorList>
    </citation>
    <scope>NUCLEOTIDE SEQUENCE</scope>
</reference>
<keyword evidence="4" id="KW-1185">Reference proteome</keyword>
<accession>A0A9N9SVQ3</accession>
<evidence type="ECO:0000256" key="1">
    <source>
        <dbReference type="SAM" id="MobiDB-lite"/>
    </source>
</evidence>
<dbReference type="Proteomes" id="UP001153709">
    <property type="component" value="Chromosome 2"/>
</dbReference>
<evidence type="ECO:0000256" key="2">
    <source>
        <dbReference type="SAM" id="SignalP"/>
    </source>
</evidence>
<name>A0A9N9SVQ3_DIABA</name>
<proteinExistence type="predicted"/>
<sequence length="231" mass="27384">MRKVYGPFLFLVFISLDYGRALEHDHHPHESAEAPSLEDETYDRILKHDPEDHLEHHHSQEHAELPSLKHETNGRALEYDPNVDLEEHHSQESVKPPSLNYETYGEALEPDLNDDEDYHHYQEPAEPKFPHYETTYDKFFSEQLPRLKELTSLQHHLPYEIDSNHLTDNKGYDNNENLIMHYDEFGPLWMIKLFDMDDDDRNLDNDCSMYYNTKLNNRCFIKPGAIFSEGK</sequence>
<dbReference type="OrthoDB" id="10513062at2759"/>
<protein>
    <submittedName>
        <fullName evidence="3">Uncharacterized protein</fullName>
    </submittedName>
</protein>
<organism evidence="3 4">
    <name type="scientific">Diabrotica balteata</name>
    <name type="common">Banded cucumber beetle</name>
    <dbReference type="NCBI Taxonomy" id="107213"/>
    <lineage>
        <taxon>Eukaryota</taxon>
        <taxon>Metazoa</taxon>
        <taxon>Ecdysozoa</taxon>
        <taxon>Arthropoda</taxon>
        <taxon>Hexapoda</taxon>
        <taxon>Insecta</taxon>
        <taxon>Pterygota</taxon>
        <taxon>Neoptera</taxon>
        <taxon>Endopterygota</taxon>
        <taxon>Coleoptera</taxon>
        <taxon>Polyphaga</taxon>
        <taxon>Cucujiformia</taxon>
        <taxon>Chrysomeloidea</taxon>
        <taxon>Chrysomelidae</taxon>
        <taxon>Galerucinae</taxon>
        <taxon>Diabroticina</taxon>
        <taxon>Diabroticites</taxon>
        <taxon>Diabrotica</taxon>
    </lineage>
</organism>
<gene>
    <name evidence="3" type="ORF">DIABBA_LOCUS4106</name>
</gene>